<keyword evidence="2" id="KW-0472">Membrane</keyword>
<keyword evidence="5" id="KW-1185">Reference proteome</keyword>
<evidence type="ECO:0000313" key="4">
    <source>
        <dbReference type="EMBL" id="GGO73331.1"/>
    </source>
</evidence>
<name>A0A917Z5F7_9ACTN</name>
<dbReference type="InterPro" id="IPR057746">
    <property type="entry name" value="CpnT-like_N"/>
</dbReference>
<protein>
    <recommendedName>
        <fullName evidence="3">Outer membrane channel protein CpnT-like N-terminal domain-containing protein</fullName>
    </recommendedName>
</protein>
<proteinExistence type="predicted"/>
<dbReference type="AlphaFoldDB" id="A0A917Z5F7"/>
<comment type="caution">
    <text evidence="4">The sequence shown here is derived from an EMBL/GenBank/DDBJ whole genome shotgun (WGS) entry which is preliminary data.</text>
</comment>
<dbReference type="RefSeq" id="WP_189125979.1">
    <property type="nucleotide sequence ID" value="NZ_BMNH01000013.1"/>
</dbReference>
<feature type="region of interest" description="Disordered" evidence="1">
    <location>
        <begin position="218"/>
        <end position="238"/>
    </location>
</feature>
<accession>A0A917Z5F7</accession>
<evidence type="ECO:0000256" key="1">
    <source>
        <dbReference type="SAM" id="MobiDB-lite"/>
    </source>
</evidence>
<feature type="transmembrane region" description="Helical" evidence="2">
    <location>
        <begin position="113"/>
        <end position="141"/>
    </location>
</feature>
<dbReference type="Pfam" id="PF25547">
    <property type="entry name" value="WXG100_2"/>
    <property type="match status" value="1"/>
</dbReference>
<evidence type="ECO:0000256" key="2">
    <source>
        <dbReference type="SAM" id="Phobius"/>
    </source>
</evidence>
<feature type="domain" description="Outer membrane channel protein CpnT-like N-terminal" evidence="3">
    <location>
        <begin position="19"/>
        <end position="142"/>
    </location>
</feature>
<reference evidence="4" key="1">
    <citation type="journal article" date="2014" name="Int. J. Syst. Evol. Microbiol.">
        <title>Complete genome sequence of Corynebacterium casei LMG S-19264T (=DSM 44701T), isolated from a smear-ripened cheese.</title>
        <authorList>
            <consortium name="US DOE Joint Genome Institute (JGI-PGF)"/>
            <person name="Walter F."/>
            <person name="Albersmeier A."/>
            <person name="Kalinowski J."/>
            <person name="Ruckert C."/>
        </authorList>
    </citation>
    <scope>NUCLEOTIDE SEQUENCE</scope>
    <source>
        <strain evidence="4">CGMCC 4.7368</strain>
    </source>
</reference>
<gene>
    <name evidence="4" type="ORF">GCM10012289_43470</name>
</gene>
<evidence type="ECO:0000259" key="3">
    <source>
        <dbReference type="Pfam" id="PF25547"/>
    </source>
</evidence>
<dbReference type="EMBL" id="BMNH01000013">
    <property type="protein sequence ID" value="GGO73331.1"/>
    <property type="molecule type" value="Genomic_DNA"/>
</dbReference>
<dbReference type="Proteomes" id="UP000646523">
    <property type="component" value="Unassembled WGS sequence"/>
</dbReference>
<keyword evidence="2" id="KW-1133">Transmembrane helix</keyword>
<evidence type="ECO:0000313" key="5">
    <source>
        <dbReference type="Proteomes" id="UP000646523"/>
    </source>
</evidence>
<organism evidence="4 5">
    <name type="scientific">Nonomuraea cavernae</name>
    <dbReference type="NCBI Taxonomy" id="2045107"/>
    <lineage>
        <taxon>Bacteria</taxon>
        <taxon>Bacillati</taxon>
        <taxon>Actinomycetota</taxon>
        <taxon>Actinomycetes</taxon>
        <taxon>Streptosporangiales</taxon>
        <taxon>Streptosporangiaceae</taxon>
        <taxon>Nonomuraea</taxon>
    </lineage>
</organism>
<sequence length="441" mass="48072">MALTLPAHLQSPFSLLGVEWPQEDEDHLRACGAALRTCATSLTNEVNPAADGAIKHAATNNSGDHIDELNAYWADYQDEGDQAGHLKSLAASLHALADGHDLFARIVEILKGVLLVLATYVLFALVWAASAAVVSGGLAAIKARGTITVLRAFARKAVATLRRRLEQAFGRKLIRAVETRLRRILGAKAPTFVSVPNRSKLVRTSLLATSALLVAEAPAQHSPPPMGPRDGIPGGEGYRFGSGQPQVFGYDHHFPYDPDVKPTPGDYLSWYAWRARLRGAQLIRPDLKDGLAAYEHYAAGSGTDFEIDYERAYTEDRGIREKVDQGIQTAKDEAVRLYRESGRTDFQMTGGVLHTAAETENWDKTLGGHVQWGNADVKVSGNQATMTITIHAEERYNFNKGETDAATGAADDDNGRFETLGWARSYRSHGALTRTVTWTIP</sequence>
<reference evidence="4" key="2">
    <citation type="submission" date="2020-09" db="EMBL/GenBank/DDBJ databases">
        <authorList>
            <person name="Sun Q."/>
            <person name="Zhou Y."/>
        </authorList>
    </citation>
    <scope>NUCLEOTIDE SEQUENCE</scope>
    <source>
        <strain evidence="4">CGMCC 4.7368</strain>
    </source>
</reference>
<keyword evidence="2" id="KW-0812">Transmembrane</keyword>